<accession>A0A7W9V249</accession>
<organism evidence="2 3">
    <name type="scientific">Streptomyces zagrosensis</name>
    <dbReference type="NCBI Taxonomy" id="1042984"/>
    <lineage>
        <taxon>Bacteria</taxon>
        <taxon>Bacillati</taxon>
        <taxon>Actinomycetota</taxon>
        <taxon>Actinomycetes</taxon>
        <taxon>Kitasatosporales</taxon>
        <taxon>Streptomycetaceae</taxon>
        <taxon>Streptomyces</taxon>
    </lineage>
</organism>
<dbReference type="AlphaFoldDB" id="A0A7W9V249"/>
<gene>
    <name evidence="2" type="ORF">FHS42_006032</name>
</gene>
<keyword evidence="3" id="KW-1185">Reference proteome</keyword>
<sequence>MRATKVVVPQGVQQYAVERTVAVEPHPRLPRQFAQLDPVRSELPMPGAQRHDELRNPEMVSVGRALIARRHQGEAQHAPAAPARRSSAHRRR</sequence>
<dbReference type="EMBL" id="JACHJL010000019">
    <property type="protein sequence ID" value="MBB5938941.1"/>
    <property type="molecule type" value="Genomic_DNA"/>
</dbReference>
<evidence type="ECO:0000313" key="2">
    <source>
        <dbReference type="EMBL" id="MBB5938941.1"/>
    </source>
</evidence>
<protein>
    <submittedName>
        <fullName evidence="2">Uncharacterized protein</fullName>
    </submittedName>
</protein>
<proteinExistence type="predicted"/>
<comment type="caution">
    <text evidence="2">The sequence shown here is derived from an EMBL/GenBank/DDBJ whole genome shotgun (WGS) entry which is preliminary data.</text>
</comment>
<evidence type="ECO:0000256" key="1">
    <source>
        <dbReference type="SAM" id="MobiDB-lite"/>
    </source>
</evidence>
<name>A0A7W9V249_9ACTN</name>
<evidence type="ECO:0000313" key="3">
    <source>
        <dbReference type="Proteomes" id="UP000588098"/>
    </source>
</evidence>
<reference evidence="2 3" key="1">
    <citation type="submission" date="2020-08" db="EMBL/GenBank/DDBJ databases">
        <title>Genomic Encyclopedia of Type Strains, Phase III (KMG-III): the genomes of soil and plant-associated and newly described type strains.</title>
        <authorList>
            <person name="Whitman W."/>
        </authorList>
    </citation>
    <scope>NUCLEOTIDE SEQUENCE [LARGE SCALE GENOMIC DNA]</scope>
    <source>
        <strain evidence="2 3">CECT 8305</strain>
    </source>
</reference>
<dbReference type="Proteomes" id="UP000588098">
    <property type="component" value="Unassembled WGS sequence"/>
</dbReference>
<feature type="region of interest" description="Disordered" evidence="1">
    <location>
        <begin position="68"/>
        <end position="92"/>
    </location>
</feature>